<name>A0AAN6PVA8_9PEZI</name>
<reference evidence="3" key="1">
    <citation type="journal article" date="2023" name="Mol. Phylogenet. Evol.">
        <title>Genome-scale phylogeny and comparative genomics of the fungal order Sordariales.</title>
        <authorList>
            <person name="Hensen N."/>
            <person name="Bonometti L."/>
            <person name="Westerberg I."/>
            <person name="Brannstrom I.O."/>
            <person name="Guillou S."/>
            <person name="Cros-Aarteil S."/>
            <person name="Calhoun S."/>
            <person name="Haridas S."/>
            <person name="Kuo A."/>
            <person name="Mondo S."/>
            <person name="Pangilinan J."/>
            <person name="Riley R."/>
            <person name="LaButti K."/>
            <person name="Andreopoulos B."/>
            <person name="Lipzen A."/>
            <person name="Chen C."/>
            <person name="Yan M."/>
            <person name="Daum C."/>
            <person name="Ng V."/>
            <person name="Clum A."/>
            <person name="Steindorff A."/>
            <person name="Ohm R.A."/>
            <person name="Martin F."/>
            <person name="Silar P."/>
            <person name="Natvig D.O."/>
            <person name="Lalanne C."/>
            <person name="Gautier V."/>
            <person name="Ament-Velasquez S.L."/>
            <person name="Kruys A."/>
            <person name="Hutchinson M.I."/>
            <person name="Powell A.J."/>
            <person name="Barry K."/>
            <person name="Miller A.N."/>
            <person name="Grigoriev I.V."/>
            <person name="Debuchy R."/>
            <person name="Gladieux P."/>
            <person name="Hiltunen Thoren M."/>
            <person name="Johannesson H."/>
        </authorList>
    </citation>
    <scope>NUCLEOTIDE SEQUENCE</scope>
    <source>
        <strain evidence="3">CBS 757.83</strain>
    </source>
</reference>
<dbReference type="Gene3D" id="1.10.510.10">
    <property type="entry name" value="Transferase(Phosphotransferase) domain 1"/>
    <property type="match status" value="1"/>
</dbReference>
<protein>
    <recommendedName>
        <fullName evidence="5">Protein kinase domain-containing protein</fullName>
    </recommendedName>
</protein>
<gene>
    <name evidence="3" type="ORF">N658DRAFT_488996</name>
</gene>
<evidence type="ECO:0000256" key="2">
    <source>
        <dbReference type="SAM" id="Phobius"/>
    </source>
</evidence>
<organism evidence="3 4">
    <name type="scientific">Parathielavia hyrcaniae</name>
    <dbReference type="NCBI Taxonomy" id="113614"/>
    <lineage>
        <taxon>Eukaryota</taxon>
        <taxon>Fungi</taxon>
        <taxon>Dikarya</taxon>
        <taxon>Ascomycota</taxon>
        <taxon>Pezizomycotina</taxon>
        <taxon>Sordariomycetes</taxon>
        <taxon>Sordariomycetidae</taxon>
        <taxon>Sordariales</taxon>
        <taxon>Chaetomiaceae</taxon>
        <taxon>Parathielavia</taxon>
    </lineage>
</organism>
<reference evidence="3" key="2">
    <citation type="submission" date="2023-05" db="EMBL/GenBank/DDBJ databases">
        <authorList>
            <consortium name="Lawrence Berkeley National Laboratory"/>
            <person name="Steindorff A."/>
            <person name="Hensen N."/>
            <person name="Bonometti L."/>
            <person name="Westerberg I."/>
            <person name="Brannstrom I.O."/>
            <person name="Guillou S."/>
            <person name="Cros-Aarteil S."/>
            <person name="Calhoun S."/>
            <person name="Haridas S."/>
            <person name="Kuo A."/>
            <person name="Mondo S."/>
            <person name="Pangilinan J."/>
            <person name="Riley R."/>
            <person name="Labutti K."/>
            <person name="Andreopoulos B."/>
            <person name="Lipzen A."/>
            <person name="Chen C."/>
            <person name="Yanf M."/>
            <person name="Daum C."/>
            <person name="Ng V."/>
            <person name="Clum A."/>
            <person name="Ohm R."/>
            <person name="Martin F."/>
            <person name="Silar P."/>
            <person name="Natvig D."/>
            <person name="Lalanne C."/>
            <person name="Gautier V."/>
            <person name="Ament-Velasquez S.L."/>
            <person name="Kruys A."/>
            <person name="Hutchinson M.I."/>
            <person name="Powell A.J."/>
            <person name="Barry K."/>
            <person name="Miller A.N."/>
            <person name="Grigoriev I.V."/>
            <person name="Debuchy R."/>
            <person name="Gladieux P."/>
            <person name="Thoren M.H."/>
            <person name="Johannesson H."/>
        </authorList>
    </citation>
    <scope>NUCLEOTIDE SEQUENCE</scope>
    <source>
        <strain evidence="3">CBS 757.83</strain>
    </source>
</reference>
<dbReference type="Proteomes" id="UP001305647">
    <property type="component" value="Unassembled WGS sequence"/>
</dbReference>
<keyword evidence="2" id="KW-0472">Membrane</keyword>
<evidence type="ECO:0000313" key="3">
    <source>
        <dbReference type="EMBL" id="KAK4097731.1"/>
    </source>
</evidence>
<dbReference type="InterPro" id="IPR011009">
    <property type="entry name" value="Kinase-like_dom_sf"/>
</dbReference>
<keyword evidence="4" id="KW-1185">Reference proteome</keyword>
<dbReference type="EMBL" id="MU863669">
    <property type="protein sequence ID" value="KAK4097731.1"/>
    <property type="molecule type" value="Genomic_DNA"/>
</dbReference>
<feature type="transmembrane region" description="Helical" evidence="2">
    <location>
        <begin position="53"/>
        <end position="74"/>
    </location>
</feature>
<evidence type="ECO:0000256" key="1">
    <source>
        <dbReference type="SAM" id="MobiDB-lite"/>
    </source>
</evidence>
<dbReference type="SUPFAM" id="SSF56112">
    <property type="entry name" value="Protein kinase-like (PK-like)"/>
    <property type="match status" value="1"/>
</dbReference>
<comment type="caution">
    <text evidence="3">The sequence shown here is derived from an EMBL/GenBank/DDBJ whole genome shotgun (WGS) entry which is preliminary data.</text>
</comment>
<evidence type="ECO:0008006" key="5">
    <source>
        <dbReference type="Google" id="ProtNLM"/>
    </source>
</evidence>
<sequence length="124" mass="14491">MFRRHTEVLQGQPASRFHSYQSQSEDRLPGCSRTYRPPECDLLKLRISVKYDIWTLGCLLLDFLTWYLLGWTAVNKVFPDARLIDEGWVPFNSDSTSAKSAHGSYFEDEFYILKVDSTHMKRAH</sequence>
<proteinExistence type="predicted"/>
<dbReference type="AlphaFoldDB" id="A0AAN6PVA8"/>
<evidence type="ECO:0000313" key="4">
    <source>
        <dbReference type="Proteomes" id="UP001305647"/>
    </source>
</evidence>
<feature type="region of interest" description="Disordered" evidence="1">
    <location>
        <begin position="1"/>
        <end position="30"/>
    </location>
</feature>
<keyword evidence="2" id="KW-1133">Transmembrane helix</keyword>
<accession>A0AAN6PVA8</accession>
<keyword evidence="2" id="KW-0812">Transmembrane</keyword>